<keyword evidence="4" id="KW-1015">Disulfide bond</keyword>
<evidence type="ECO:0000313" key="7">
    <source>
        <dbReference type="EMBL" id="GHH82121.1"/>
    </source>
</evidence>
<evidence type="ECO:0000313" key="8">
    <source>
        <dbReference type="Proteomes" id="UP000603227"/>
    </source>
</evidence>
<evidence type="ECO:0000256" key="4">
    <source>
        <dbReference type="ARBA" id="ARBA00023157"/>
    </source>
</evidence>
<keyword evidence="5" id="KW-0676">Redox-active center</keyword>
<accession>A0A919L4A0</accession>
<reference evidence="7" key="1">
    <citation type="journal article" date="2014" name="Int. J. Syst. Evol. Microbiol.">
        <title>Complete genome sequence of Corynebacterium casei LMG S-19264T (=DSM 44701T), isolated from a smear-ripened cheese.</title>
        <authorList>
            <consortium name="US DOE Joint Genome Institute (JGI-PGF)"/>
            <person name="Walter F."/>
            <person name="Albersmeier A."/>
            <person name="Kalinowski J."/>
            <person name="Ruckert C."/>
        </authorList>
    </citation>
    <scope>NUCLEOTIDE SEQUENCE</scope>
    <source>
        <strain evidence="7">CGMCC 4.7403</strain>
    </source>
</reference>
<dbReference type="Pfam" id="PF00578">
    <property type="entry name" value="AhpC-TSA"/>
    <property type="match status" value="1"/>
</dbReference>
<evidence type="ECO:0000256" key="5">
    <source>
        <dbReference type="ARBA" id="ARBA00023284"/>
    </source>
</evidence>
<dbReference type="AlphaFoldDB" id="A0A919L4A0"/>
<dbReference type="GO" id="GO:0016209">
    <property type="term" value="F:antioxidant activity"/>
    <property type="evidence" value="ECO:0007669"/>
    <property type="project" value="InterPro"/>
</dbReference>
<feature type="domain" description="Thioredoxin" evidence="6">
    <location>
        <begin position="72"/>
        <end position="215"/>
    </location>
</feature>
<dbReference type="Proteomes" id="UP000603227">
    <property type="component" value="Unassembled WGS sequence"/>
</dbReference>
<dbReference type="InterPro" id="IPR050553">
    <property type="entry name" value="Thioredoxin_ResA/DsbE_sf"/>
</dbReference>
<dbReference type="SUPFAM" id="SSF52833">
    <property type="entry name" value="Thioredoxin-like"/>
    <property type="match status" value="1"/>
</dbReference>
<dbReference type="CDD" id="cd02966">
    <property type="entry name" value="TlpA_like_family"/>
    <property type="match status" value="1"/>
</dbReference>
<dbReference type="GO" id="GO:0030313">
    <property type="term" value="C:cell envelope"/>
    <property type="evidence" value="ECO:0007669"/>
    <property type="project" value="UniProtKB-SubCell"/>
</dbReference>
<protein>
    <recommendedName>
        <fullName evidence="6">Thioredoxin domain-containing protein</fullName>
    </recommendedName>
</protein>
<reference evidence="7" key="2">
    <citation type="submission" date="2020-09" db="EMBL/GenBank/DDBJ databases">
        <authorList>
            <person name="Sun Q."/>
            <person name="Zhou Y."/>
        </authorList>
    </citation>
    <scope>NUCLEOTIDE SEQUENCE</scope>
    <source>
        <strain evidence="7">CGMCC 4.7403</strain>
    </source>
</reference>
<sequence>MPVPLGRPATVQPGAEQRDVIMRMVAKTISSAVVCAISVGLVLSGCARTETLDLDTGTNQSGQAQAFKSIPVSERTDAPDFSGSTVAGDPVRLSDYRGKIVVVNAWATYCGPCRAESPELERTYRKFKGQGVQVLGISTDVTRKNARTFQREFGLSYPSLHDPDGKQFFDLPAGLVNPQLLPFTLFVDRKGRIAGAVQAPLDEKELRNILTPLLKEK</sequence>
<dbReference type="PANTHER" id="PTHR42852">
    <property type="entry name" value="THIOL:DISULFIDE INTERCHANGE PROTEIN DSBE"/>
    <property type="match status" value="1"/>
</dbReference>
<evidence type="ECO:0000256" key="2">
    <source>
        <dbReference type="ARBA" id="ARBA00022748"/>
    </source>
</evidence>
<name>A0A919L4A0_9ACTN</name>
<keyword evidence="3" id="KW-0812">Transmembrane</keyword>
<dbReference type="PROSITE" id="PS51352">
    <property type="entry name" value="THIOREDOXIN_2"/>
    <property type="match status" value="1"/>
</dbReference>
<evidence type="ECO:0000256" key="1">
    <source>
        <dbReference type="ARBA" id="ARBA00004196"/>
    </source>
</evidence>
<dbReference type="PANTHER" id="PTHR42852:SF6">
    <property type="entry name" value="THIOL:DISULFIDE INTERCHANGE PROTEIN DSBE"/>
    <property type="match status" value="1"/>
</dbReference>
<proteinExistence type="predicted"/>
<keyword evidence="8" id="KW-1185">Reference proteome</keyword>
<gene>
    <name evidence="7" type="ORF">GCM10017771_05430</name>
</gene>
<keyword evidence="3" id="KW-0735">Signal-anchor</keyword>
<evidence type="ECO:0000256" key="3">
    <source>
        <dbReference type="ARBA" id="ARBA00022968"/>
    </source>
</evidence>
<organism evidence="7 8">
    <name type="scientific">Streptomyces capitiformicae</name>
    <dbReference type="NCBI Taxonomy" id="2014920"/>
    <lineage>
        <taxon>Bacteria</taxon>
        <taxon>Bacillati</taxon>
        <taxon>Actinomycetota</taxon>
        <taxon>Actinomycetes</taxon>
        <taxon>Kitasatosporales</taxon>
        <taxon>Streptomycetaceae</taxon>
        <taxon>Streptomyces</taxon>
    </lineage>
</organism>
<dbReference type="GO" id="GO:0017004">
    <property type="term" value="P:cytochrome complex assembly"/>
    <property type="evidence" value="ECO:0007669"/>
    <property type="project" value="UniProtKB-KW"/>
</dbReference>
<dbReference type="InterPro" id="IPR000866">
    <property type="entry name" value="AhpC/TSA"/>
</dbReference>
<keyword evidence="2" id="KW-0201">Cytochrome c-type biogenesis</keyword>
<dbReference type="Gene3D" id="3.40.30.10">
    <property type="entry name" value="Glutaredoxin"/>
    <property type="match status" value="1"/>
</dbReference>
<comment type="caution">
    <text evidence="7">The sequence shown here is derived from an EMBL/GenBank/DDBJ whole genome shotgun (WGS) entry which is preliminary data.</text>
</comment>
<dbReference type="InterPro" id="IPR013766">
    <property type="entry name" value="Thioredoxin_domain"/>
</dbReference>
<dbReference type="EMBL" id="BNAT01000002">
    <property type="protein sequence ID" value="GHH82121.1"/>
    <property type="molecule type" value="Genomic_DNA"/>
</dbReference>
<dbReference type="InterPro" id="IPR036249">
    <property type="entry name" value="Thioredoxin-like_sf"/>
</dbReference>
<dbReference type="GO" id="GO:0016491">
    <property type="term" value="F:oxidoreductase activity"/>
    <property type="evidence" value="ECO:0007669"/>
    <property type="project" value="InterPro"/>
</dbReference>
<evidence type="ECO:0000259" key="6">
    <source>
        <dbReference type="PROSITE" id="PS51352"/>
    </source>
</evidence>
<comment type="subcellular location">
    <subcellularLocation>
        <location evidence="1">Cell envelope</location>
    </subcellularLocation>
</comment>